<dbReference type="AlphaFoldDB" id="S7PX00"/>
<protein>
    <submittedName>
        <fullName evidence="1">Uncharacterized protein</fullName>
    </submittedName>
</protein>
<proteinExistence type="predicted"/>
<gene>
    <name evidence="1" type="ORF">GLOTRDRAFT_132262</name>
</gene>
<evidence type="ECO:0000313" key="2">
    <source>
        <dbReference type="Proteomes" id="UP000030669"/>
    </source>
</evidence>
<reference evidence="1 2" key="1">
    <citation type="journal article" date="2012" name="Science">
        <title>The Paleozoic origin of enzymatic lignin decomposition reconstructed from 31 fungal genomes.</title>
        <authorList>
            <person name="Floudas D."/>
            <person name="Binder M."/>
            <person name="Riley R."/>
            <person name="Barry K."/>
            <person name="Blanchette R.A."/>
            <person name="Henrissat B."/>
            <person name="Martinez A.T."/>
            <person name="Otillar R."/>
            <person name="Spatafora J.W."/>
            <person name="Yadav J.S."/>
            <person name="Aerts A."/>
            <person name="Benoit I."/>
            <person name="Boyd A."/>
            <person name="Carlson A."/>
            <person name="Copeland A."/>
            <person name="Coutinho P.M."/>
            <person name="de Vries R.P."/>
            <person name="Ferreira P."/>
            <person name="Findley K."/>
            <person name="Foster B."/>
            <person name="Gaskell J."/>
            <person name="Glotzer D."/>
            <person name="Gorecki P."/>
            <person name="Heitman J."/>
            <person name="Hesse C."/>
            <person name="Hori C."/>
            <person name="Igarashi K."/>
            <person name="Jurgens J.A."/>
            <person name="Kallen N."/>
            <person name="Kersten P."/>
            <person name="Kohler A."/>
            <person name="Kuees U."/>
            <person name="Kumar T.K.A."/>
            <person name="Kuo A."/>
            <person name="LaButti K."/>
            <person name="Larrondo L.F."/>
            <person name="Lindquist E."/>
            <person name="Ling A."/>
            <person name="Lombard V."/>
            <person name="Lucas S."/>
            <person name="Lundell T."/>
            <person name="Martin R."/>
            <person name="McLaughlin D.J."/>
            <person name="Morgenstern I."/>
            <person name="Morin E."/>
            <person name="Murat C."/>
            <person name="Nagy L.G."/>
            <person name="Nolan M."/>
            <person name="Ohm R.A."/>
            <person name="Patyshakuliyeva A."/>
            <person name="Rokas A."/>
            <person name="Ruiz-Duenas F.J."/>
            <person name="Sabat G."/>
            <person name="Salamov A."/>
            <person name="Samejima M."/>
            <person name="Schmutz J."/>
            <person name="Slot J.C."/>
            <person name="St John F."/>
            <person name="Stenlid J."/>
            <person name="Sun H."/>
            <person name="Sun S."/>
            <person name="Syed K."/>
            <person name="Tsang A."/>
            <person name="Wiebenga A."/>
            <person name="Young D."/>
            <person name="Pisabarro A."/>
            <person name="Eastwood D.C."/>
            <person name="Martin F."/>
            <person name="Cullen D."/>
            <person name="Grigoriev I.V."/>
            <person name="Hibbett D.S."/>
        </authorList>
    </citation>
    <scope>NUCLEOTIDE SEQUENCE [LARGE SCALE GENOMIC DNA]</scope>
    <source>
        <strain evidence="1 2">ATCC 11539</strain>
    </source>
</reference>
<dbReference type="EMBL" id="KB469308">
    <property type="protein sequence ID" value="EPQ52146.1"/>
    <property type="molecule type" value="Genomic_DNA"/>
</dbReference>
<dbReference type="Proteomes" id="UP000030669">
    <property type="component" value="Unassembled WGS sequence"/>
</dbReference>
<dbReference type="RefSeq" id="XP_007869332.1">
    <property type="nucleotide sequence ID" value="XM_007871141.1"/>
</dbReference>
<organism evidence="1 2">
    <name type="scientific">Gloeophyllum trabeum (strain ATCC 11539 / FP-39264 / Madison 617)</name>
    <name type="common">Brown rot fungus</name>
    <dbReference type="NCBI Taxonomy" id="670483"/>
    <lineage>
        <taxon>Eukaryota</taxon>
        <taxon>Fungi</taxon>
        <taxon>Dikarya</taxon>
        <taxon>Basidiomycota</taxon>
        <taxon>Agaricomycotina</taxon>
        <taxon>Agaricomycetes</taxon>
        <taxon>Gloeophyllales</taxon>
        <taxon>Gloeophyllaceae</taxon>
        <taxon>Gloeophyllum</taxon>
    </lineage>
</organism>
<dbReference type="HOGENOM" id="CLU_2722470_0_0_1"/>
<dbReference type="KEGG" id="gtr:GLOTRDRAFT_132262"/>
<name>S7PX00_GLOTA</name>
<evidence type="ECO:0000313" key="1">
    <source>
        <dbReference type="EMBL" id="EPQ52146.1"/>
    </source>
</evidence>
<sequence>MSKVISPGPRQANGVEKLTTIWAENHRWMKNSTCSVWSETHKKVAVYECLIDHVSNSTNEVGPSYHVLIERA</sequence>
<keyword evidence="2" id="KW-1185">Reference proteome</keyword>
<dbReference type="GeneID" id="19302461"/>
<accession>S7PX00</accession>